<comment type="similarity">
    <text evidence="1">Belongs to the protein kinase superfamily. STE Ser/Thr protein kinase family. STE20 subfamily.</text>
</comment>
<gene>
    <name evidence="12" type="ORF">P43SY_004451</name>
</gene>
<dbReference type="Proteomes" id="UP001209570">
    <property type="component" value="Unassembled WGS sequence"/>
</dbReference>
<feature type="compositionally biased region" description="Acidic residues" evidence="9">
    <location>
        <begin position="453"/>
        <end position="466"/>
    </location>
</feature>
<evidence type="ECO:0000256" key="6">
    <source>
        <dbReference type="ARBA" id="ARBA00022840"/>
    </source>
</evidence>
<keyword evidence="2" id="KW-0723">Serine/threonine-protein kinase</keyword>
<evidence type="ECO:0000259" key="11">
    <source>
        <dbReference type="PROSITE" id="PS50238"/>
    </source>
</evidence>
<dbReference type="Gene3D" id="1.10.555.10">
    <property type="entry name" value="Rho GTPase activation protein"/>
    <property type="match status" value="1"/>
</dbReference>
<dbReference type="InterPro" id="IPR011009">
    <property type="entry name" value="Kinase-like_dom_sf"/>
</dbReference>
<feature type="region of interest" description="Disordered" evidence="9">
    <location>
        <begin position="888"/>
        <end position="924"/>
    </location>
</feature>
<evidence type="ECO:0000256" key="9">
    <source>
        <dbReference type="SAM" id="MobiDB-lite"/>
    </source>
</evidence>
<evidence type="ECO:0000313" key="13">
    <source>
        <dbReference type="Proteomes" id="UP001209570"/>
    </source>
</evidence>
<dbReference type="Pfam" id="PF00069">
    <property type="entry name" value="Pkinase"/>
    <property type="match status" value="1"/>
</dbReference>
<sequence>MEPANSSGTYASGSHGLVSPRLVRKASNLPSSPAFTTLGLEEDDPEDVFEIQSKEGAGAFGRVFRACYRRDRTRLAALKVIPVALEAGQRGEDVENVRREIQFLRECDHPNVVAFYGAYYKDGALWVAMEYCGGGSVADVCRQRALREDEIAVIVRGALRGLAYLHARKKIHRDIKGGNILLTLAGEVKIADFGVSAQLKDTMSRRGTFVGTPYWMSPEMIQDSEYDARSDIWSLGITMIELADQTPPLFDEHPMRVLIQIPRNPPPQVRQPARWSPLFSQFLAFCLRKNPRERPSALECLEHPFLARVAHVPLVFADGRTGVVGREEEGGWSEDCPHVHEAEEEENESGARADGATENDATLRSHRSAPPVSSSQQPGDPASSSSSCRDSVSRTSRRTNQVDAHANISDDGLGTPKDQSLVGCSGLGTPSEHSDAVLVSSGSSSSSNSSSHEDEDEHAGDADAPDEQFIFRDSSGSTSDVRPATIDDPHDDQERLKEPAGSTARLEAAARVSSLAVAPAIASSSSPITRSKHLPSHATRFMTPPATERRGLFASFVSGSRQARDVARRPAADAPAPPAHPLDGLDSSRDRVSQLVQSLSASAAAELKAAAATAGGLSGSSVKTSSDDAAAQFIGTPFRVAHPVRVSFNTLHARFEGVPDTDTWRAIHQQFGVPLATLRCRSGRSDHVPALLEMLRRELLARDGLSAKFVYRVPADQREVQLARQAINRGAFDPRAITDPHVFASLLKQWLRELPTPLLGNLSRTELVEIQRLVVGPPLTTTNEPKASDGDLVWATTPGDVHDTVHSKVLALLPKAEQGVLLWLVDHALEVVAHASSNAMTAHSLAVVLAPTLYRWAAATPEDAVATSHQVATLVRVLIAWRKQERSVSERSNKSSSTRWPGSGSSDSVRWSLNGRAPPDERRLTASVRSRAMLRDSFDVSLSAARGSWRKTSVEVQQLDGQIPAEPQQHSGAAGTSLTAHLRELVDQLWTALPSSLVVDAASPCPPIVRTLHATFQRAVVDAIQRYGKREDEHAWAAKAFGHTSSVKVEALSSMDELPPSLRRLSRWLGAALDLSAFMALLQHERAVSQTIDRLKIPATRASSSTRSERGIGRAILQLSSKALDTAGPEGSPPQQADISAGALISDPGILSDAGSMSKALAEYKRLLRVETLNDEVEDPVDLFLGEKCFIGVSPQEVF</sequence>
<feature type="domain" description="Rho-GAP" evidence="11">
    <location>
        <begin position="673"/>
        <end position="886"/>
    </location>
</feature>
<evidence type="ECO:0008006" key="14">
    <source>
        <dbReference type="Google" id="ProtNLM"/>
    </source>
</evidence>
<dbReference type="PANTHER" id="PTHR48012">
    <property type="entry name" value="STERILE20-LIKE KINASE, ISOFORM B-RELATED"/>
    <property type="match status" value="1"/>
</dbReference>
<dbReference type="Pfam" id="PF00620">
    <property type="entry name" value="RhoGAP"/>
    <property type="match status" value="1"/>
</dbReference>
<dbReference type="Gene3D" id="1.10.510.10">
    <property type="entry name" value="Transferase(Phosphotransferase) domain 1"/>
    <property type="match status" value="1"/>
</dbReference>
<feature type="compositionally biased region" description="Low complexity" evidence="9">
    <location>
        <begin position="894"/>
        <end position="908"/>
    </location>
</feature>
<evidence type="ECO:0000256" key="7">
    <source>
        <dbReference type="ARBA" id="ARBA00047899"/>
    </source>
</evidence>
<keyword evidence="13" id="KW-1185">Reference proteome</keyword>
<dbReference type="PROSITE" id="PS50011">
    <property type="entry name" value="PROTEIN_KINASE_DOM"/>
    <property type="match status" value="1"/>
</dbReference>
<keyword evidence="3" id="KW-0808">Transferase</keyword>
<dbReference type="InterPro" id="IPR000198">
    <property type="entry name" value="RhoGAP_dom"/>
</dbReference>
<organism evidence="12 13">
    <name type="scientific">Pythium insidiosum</name>
    <name type="common">Pythiosis disease agent</name>
    <dbReference type="NCBI Taxonomy" id="114742"/>
    <lineage>
        <taxon>Eukaryota</taxon>
        <taxon>Sar</taxon>
        <taxon>Stramenopiles</taxon>
        <taxon>Oomycota</taxon>
        <taxon>Peronosporomycetes</taxon>
        <taxon>Pythiales</taxon>
        <taxon>Pythiaceae</taxon>
        <taxon>Pythium</taxon>
    </lineage>
</organism>
<evidence type="ECO:0000256" key="4">
    <source>
        <dbReference type="ARBA" id="ARBA00022741"/>
    </source>
</evidence>
<evidence type="ECO:0000259" key="10">
    <source>
        <dbReference type="PROSITE" id="PS50011"/>
    </source>
</evidence>
<evidence type="ECO:0000256" key="3">
    <source>
        <dbReference type="ARBA" id="ARBA00022679"/>
    </source>
</evidence>
<dbReference type="GO" id="GO:0004674">
    <property type="term" value="F:protein serine/threonine kinase activity"/>
    <property type="evidence" value="ECO:0007669"/>
    <property type="project" value="UniProtKB-KW"/>
</dbReference>
<feature type="compositionally biased region" description="Low complexity" evidence="9">
    <location>
        <begin position="440"/>
        <end position="450"/>
    </location>
</feature>
<evidence type="ECO:0000256" key="5">
    <source>
        <dbReference type="ARBA" id="ARBA00022777"/>
    </source>
</evidence>
<dbReference type="GO" id="GO:0005524">
    <property type="term" value="F:ATP binding"/>
    <property type="evidence" value="ECO:0007669"/>
    <property type="project" value="UniProtKB-KW"/>
</dbReference>
<dbReference type="FunFam" id="1.10.510.10:FF:001091">
    <property type="entry name" value="STE family protein kinase"/>
    <property type="match status" value="1"/>
</dbReference>
<dbReference type="PROSITE" id="PS50238">
    <property type="entry name" value="RHOGAP"/>
    <property type="match status" value="1"/>
</dbReference>
<dbReference type="InterPro" id="IPR000719">
    <property type="entry name" value="Prot_kinase_dom"/>
</dbReference>
<feature type="compositionally biased region" description="Low complexity" evidence="9">
    <location>
        <begin position="519"/>
        <end position="528"/>
    </location>
</feature>
<dbReference type="InterPro" id="IPR050629">
    <property type="entry name" value="STE20/SPS1-PAK"/>
</dbReference>
<dbReference type="AlphaFoldDB" id="A0AAD5LQ52"/>
<reference evidence="12" key="1">
    <citation type="submission" date="2021-12" db="EMBL/GenBank/DDBJ databases">
        <title>Prjna785345.</title>
        <authorList>
            <person name="Rujirawat T."/>
            <person name="Krajaejun T."/>
        </authorList>
    </citation>
    <scope>NUCLEOTIDE SEQUENCE</scope>
    <source>
        <strain evidence="12">Pi057C3</strain>
    </source>
</reference>
<comment type="caution">
    <text evidence="12">The sequence shown here is derived from an EMBL/GenBank/DDBJ whole genome shotgun (WGS) entry which is preliminary data.</text>
</comment>
<dbReference type="SMART" id="SM00220">
    <property type="entry name" value="S_TKc"/>
    <property type="match status" value="1"/>
</dbReference>
<feature type="compositionally biased region" description="Basic and acidic residues" evidence="9">
    <location>
        <begin position="326"/>
        <end position="341"/>
    </location>
</feature>
<dbReference type="InterPro" id="IPR008936">
    <property type="entry name" value="Rho_GTPase_activation_prot"/>
</dbReference>
<feature type="region of interest" description="Disordered" evidence="9">
    <location>
        <begin position="326"/>
        <end position="507"/>
    </location>
</feature>
<evidence type="ECO:0000256" key="8">
    <source>
        <dbReference type="ARBA" id="ARBA00048679"/>
    </source>
</evidence>
<comment type="catalytic activity">
    <reaction evidence="7">
        <text>L-threonyl-[protein] + ATP = O-phospho-L-threonyl-[protein] + ADP + H(+)</text>
        <dbReference type="Rhea" id="RHEA:46608"/>
        <dbReference type="Rhea" id="RHEA-COMP:11060"/>
        <dbReference type="Rhea" id="RHEA-COMP:11605"/>
        <dbReference type="ChEBI" id="CHEBI:15378"/>
        <dbReference type="ChEBI" id="CHEBI:30013"/>
        <dbReference type="ChEBI" id="CHEBI:30616"/>
        <dbReference type="ChEBI" id="CHEBI:61977"/>
        <dbReference type="ChEBI" id="CHEBI:456216"/>
        <dbReference type="EC" id="2.7.11.1"/>
    </reaction>
</comment>
<accession>A0AAD5LQ52</accession>
<comment type="catalytic activity">
    <reaction evidence="8">
        <text>L-seryl-[protein] + ATP = O-phospho-L-seryl-[protein] + ADP + H(+)</text>
        <dbReference type="Rhea" id="RHEA:17989"/>
        <dbReference type="Rhea" id="RHEA-COMP:9863"/>
        <dbReference type="Rhea" id="RHEA-COMP:11604"/>
        <dbReference type="ChEBI" id="CHEBI:15378"/>
        <dbReference type="ChEBI" id="CHEBI:29999"/>
        <dbReference type="ChEBI" id="CHEBI:30616"/>
        <dbReference type="ChEBI" id="CHEBI:83421"/>
        <dbReference type="ChEBI" id="CHEBI:456216"/>
        <dbReference type="EC" id="2.7.11.1"/>
    </reaction>
</comment>
<dbReference type="PANTHER" id="PTHR48012:SF10">
    <property type="entry name" value="FI20177P1"/>
    <property type="match status" value="1"/>
</dbReference>
<dbReference type="GO" id="GO:0005737">
    <property type="term" value="C:cytoplasm"/>
    <property type="evidence" value="ECO:0007669"/>
    <property type="project" value="TreeGrafter"/>
</dbReference>
<feature type="compositionally biased region" description="Low complexity" evidence="9">
    <location>
        <begin position="373"/>
        <end position="394"/>
    </location>
</feature>
<feature type="compositionally biased region" description="Basic and acidic residues" evidence="9">
    <location>
        <begin position="485"/>
        <end position="498"/>
    </location>
</feature>
<dbReference type="SMART" id="SM00324">
    <property type="entry name" value="RhoGAP"/>
    <property type="match status" value="1"/>
</dbReference>
<dbReference type="CDD" id="cd00159">
    <property type="entry name" value="RhoGAP"/>
    <property type="match status" value="1"/>
</dbReference>
<keyword evidence="4" id="KW-0547">Nucleotide-binding</keyword>
<dbReference type="SUPFAM" id="SSF48350">
    <property type="entry name" value="GTPase activation domain, GAP"/>
    <property type="match status" value="1"/>
</dbReference>
<keyword evidence="5" id="KW-0418">Kinase</keyword>
<dbReference type="EMBL" id="JAKCXM010000031">
    <property type="protein sequence ID" value="KAJ0406562.1"/>
    <property type="molecule type" value="Genomic_DNA"/>
</dbReference>
<protein>
    <recommendedName>
        <fullName evidence="14">STE/STE20/MST protein kinase</fullName>
    </recommendedName>
</protein>
<name>A0AAD5LQ52_PYTIN</name>
<feature type="region of interest" description="Disordered" evidence="9">
    <location>
        <begin position="564"/>
        <end position="591"/>
    </location>
</feature>
<evidence type="ECO:0000313" key="12">
    <source>
        <dbReference type="EMBL" id="KAJ0406562.1"/>
    </source>
</evidence>
<evidence type="ECO:0000256" key="2">
    <source>
        <dbReference type="ARBA" id="ARBA00022527"/>
    </source>
</evidence>
<dbReference type="GO" id="GO:0007165">
    <property type="term" value="P:signal transduction"/>
    <property type="evidence" value="ECO:0007669"/>
    <property type="project" value="InterPro"/>
</dbReference>
<proteinExistence type="inferred from homology"/>
<feature type="domain" description="Protein kinase" evidence="10">
    <location>
        <begin position="49"/>
        <end position="306"/>
    </location>
</feature>
<dbReference type="SUPFAM" id="SSF56112">
    <property type="entry name" value="Protein kinase-like (PK-like)"/>
    <property type="match status" value="1"/>
</dbReference>
<keyword evidence="6" id="KW-0067">ATP-binding</keyword>
<feature type="region of interest" description="Disordered" evidence="9">
    <location>
        <begin position="519"/>
        <end position="545"/>
    </location>
</feature>
<evidence type="ECO:0000256" key="1">
    <source>
        <dbReference type="ARBA" id="ARBA00008874"/>
    </source>
</evidence>